<feature type="signal peptide" evidence="1">
    <location>
        <begin position="1"/>
        <end position="23"/>
    </location>
</feature>
<name>A0A4R5UU03_9BACT</name>
<protein>
    <submittedName>
        <fullName evidence="2">Uncharacterized protein</fullName>
    </submittedName>
</protein>
<feature type="chain" id="PRO_5020538556" evidence="1">
    <location>
        <begin position="24"/>
        <end position="288"/>
    </location>
</feature>
<evidence type="ECO:0000313" key="3">
    <source>
        <dbReference type="Proteomes" id="UP000295438"/>
    </source>
</evidence>
<evidence type="ECO:0000313" key="2">
    <source>
        <dbReference type="EMBL" id="TDK42541.1"/>
    </source>
</evidence>
<evidence type="ECO:0000256" key="1">
    <source>
        <dbReference type="SAM" id="SignalP"/>
    </source>
</evidence>
<dbReference type="PROSITE" id="PS51257">
    <property type="entry name" value="PROKAR_LIPOPROTEIN"/>
    <property type="match status" value="1"/>
</dbReference>
<dbReference type="Proteomes" id="UP000295438">
    <property type="component" value="Unassembled WGS sequence"/>
</dbReference>
<gene>
    <name evidence="2" type="ORF">E1898_13930</name>
</gene>
<accession>A0A4R5UU03</accession>
<organism evidence="2 3">
    <name type="scientific">Algoriphagus formosus</name>
    <dbReference type="NCBI Taxonomy" id="2007308"/>
    <lineage>
        <taxon>Bacteria</taxon>
        <taxon>Pseudomonadati</taxon>
        <taxon>Bacteroidota</taxon>
        <taxon>Cytophagia</taxon>
        <taxon>Cytophagales</taxon>
        <taxon>Cyclobacteriaceae</taxon>
        <taxon>Algoriphagus</taxon>
    </lineage>
</organism>
<dbReference type="AlphaFoldDB" id="A0A4R5UU03"/>
<dbReference type="EMBL" id="SMUW01000036">
    <property type="protein sequence ID" value="TDK42541.1"/>
    <property type="molecule type" value="Genomic_DNA"/>
</dbReference>
<sequence length="288" mass="31349">MSPKSFLSLIAFALIFLSIFSCVEETEDPPGNGQSNFDCNQFAYADTIYYLNATQNILVSPTNPIQGTFDASPNGLAIDPSSGVIDINASETGLKYKITFTPQGSNQTCETFLTIGGVNYLDGVYVLDQNQTLAAPIYNGVPGLALPCDDDDDDDGDSSCDFDTDNPTGQLLEDLGFEISSDGVFDLLETVENGAFGSTPINGEVLDVELFYRLADLSGEALNSIPLRFFYYETVADIPQALLDDIEEKSDLINELRSGKSSNFRIANETRPRRVPRPPFIVIVANLQ</sequence>
<reference evidence="2 3" key="1">
    <citation type="submission" date="2019-03" db="EMBL/GenBank/DDBJ databases">
        <title>Algoriphagus aquimaris sp. nov., isolated form marine sediment in Pohang, Korea.</title>
        <authorList>
            <person name="Kim J."/>
            <person name="Yoon S.-H."/>
            <person name="Lee S.-S."/>
        </authorList>
    </citation>
    <scope>NUCLEOTIDE SEQUENCE [LARGE SCALE GENOMIC DNA]</scope>
    <source>
        <strain evidence="2 3">F21</strain>
    </source>
</reference>
<keyword evidence="3" id="KW-1185">Reference proteome</keyword>
<proteinExistence type="predicted"/>
<keyword evidence="1" id="KW-0732">Signal</keyword>
<dbReference type="RefSeq" id="WP_133391358.1">
    <property type="nucleotide sequence ID" value="NZ_SMUW01000036.1"/>
</dbReference>
<comment type="caution">
    <text evidence="2">The sequence shown here is derived from an EMBL/GenBank/DDBJ whole genome shotgun (WGS) entry which is preliminary data.</text>
</comment>